<dbReference type="RefSeq" id="XP_001303984.1">
    <property type="nucleotide sequence ID" value="XM_001303983.1"/>
</dbReference>
<feature type="compositionally biased region" description="Basic and acidic residues" evidence="6">
    <location>
        <begin position="917"/>
        <end position="986"/>
    </location>
</feature>
<keyword evidence="4 5" id="KW-0833">Ubl conjugation pathway</keyword>
<evidence type="ECO:0000256" key="6">
    <source>
        <dbReference type="SAM" id="MobiDB-lite"/>
    </source>
</evidence>
<keyword evidence="9" id="KW-1185">Reference proteome</keyword>
<dbReference type="Pfam" id="PF00632">
    <property type="entry name" value="HECT"/>
    <property type="match status" value="1"/>
</dbReference>
<feature type="region of interest" description="Disordered" evidence="6">
    <location>
        <begin position="894"/>
        <end position="1067"/>
    </location>
</feature>
<evidence type="ECO:0000313" key="9">
    <source>
        <dbReference type="Proteomes" id="UP000001542"/>
    </source>
</evidence>
<evidence type="ECO:0000256" key="5">
    <source>
        <dbReference type="PROSITE-ProRule" id="PRU00104"/>
    </source>
</evidence>
<dbReference type="KEGG" id="tva:4748747"/>
<dbReference type="VEuPathDB" id="TrichDB:TVAG_144760"/>
<evidence type="ECO:0000256" key="3">
    <source>
        <dbReference type="ARBA" id="ARBA00022679"/>
    </source>
</evidence>
<dbReference type="PROSITE" id="PS50237">
    <property type="entry name" value="HECT"/>
    <property type="match status" value="1"/>
</dbReference>
<dbReference type="InterPro" id="IPR000569">
    <property type="entry name" value="HECT_dom"/>
</dbReference>
<dbReference type="InterPro" id="IPR044611">
    <property type="entry name" value="E3A/B/C-like"/>
</dbReference>
<protein>
    <recommendedName>
        <fullName evidence="2">HECT-type E3 ubiquitin transferase</fullName>
        <ecNumber evidence="2">2.3.2.26</ecNumber>
    </recommendedName>
</protein>
<dbReference type="Gene3D" id="3.30.2410.10">
    <property type="entry name" value="Hect, E3 ligase catalytic domain"/>
    <property type="match status" value="1"/>
</dbReference>
<sequence>MNEFNPDYVFSDEFISNIDIKPLDEYYITTEDVNYIVDNERADLLKDEASKAMKSMCPLSIFIEPTEKKIREHIEENFEIESLTVDKYFSDLTPKNTDQHTEEFDFDLNISENKLLNALNDLSDEFSNSKYSIKSIIKFFTDIESKFNKKNVHDAVSSILPDIAAVLKSSRFYLFLLERFIDETLQENYVYNGENTIISIDIHEGTEYILDKYRGLISPKLINFKVFDDSKVACWNKHIYVFTPSKNTIEYCRLKTNNNKPLTTSALDKIIPLYKILSIYHFEKRFCFIQLKSLKTLLVTIVRGNLLSETINKVEKEITVDEEILGTFFLDHKLQIFTKNGPLYATTIDGITCSALTKINKPYNYYPLAPTLYHQEKYYSFLLIKEQIYRKQYKQMKDWTIFIPYLYKTDSNENIISNIIEELMYSADTRFKRIYSGSMTTDPLLISLTNQSMSNLIVLLRIFEKSLNMRPELREYLVTMLLRLIALNLNAICVEDNEKIKNTDLIQKVQNCLLIAKEDIGGLPILDSLQMFLLIVFRYLYTNQDFVNRVFWSLNVTSFDFKPKYGPQTALSFNNLKVVENLETKFPLFVQLSNKFGLDTPLQQFIEIFFEKANELLNSNQKDKSLRLLKVFYYYSTSIKQTESLAKSIIISAKKFMENISSKNTKTNLNEKFYDQNKPLKFLKEKFEEKYQFALVTDGKEFGFSVHPQRVTNVKITDVKTGNGDIFVNGQRLEDDMTFTNQNELNFKVIPNFERFYHRGFLITGQKYVPCSDKKFLVPDSNLFLFSYFYFIMSRFCNLCLNSLSETEEEIQKRRILQFPKSDAGLQLSNFVDEELFDISYDLLEKKSLWRHKTPPKEVLLVERNIFASSLCCIGLVDSFFELTRKLLESKRRKNLENSKRNTENSKCETQQNNENPKSDKLKDNSKSDKLKDKSTNKDDDPKSDTHRNNDPKNESHQNLDNIKSDIHRNNDNFKSDTIHDNETHKNHNSNQNIDSSKSDTHHHNEKSVNKENDKNSNKESKSDTNQMINNENEKNFHSKSDTNQSVNDNNYKDTNQTISNQNQISEENKNKKQIDYYEGIEIPVNLLLVYKSVQKLRPMIYNSFQFNDKDSPEIRQNFELMSKTIKEKAEFLMNTKSDLEFNESLKQIIDFFKSQNTLSQICDIVKISKEREIYKKTAISFINLFENSSKKDVHKKVFYRYLNPKCDIGIREKLEPKCNVFFNLFYLSVYGFDKNSISFLPRFSKDKKLKPFLEMIIGLVFKSQNEDLKTVLQKYLPKLVENDLNFLRFLPKSVMSELFEISKLDITKLDNKILTNLLDLDIHQEQIEFLLSKIGKNIKSIFSKTNGTKNLILYLRKLFLNQKKPFSDILEKIIQKCQDLKSDTTIGFLNVFGNSIYSSSSTNYLQKSFSDEKILQNQFKINDFLNFTPSFSVSPPILILSKLSLNVISELTKQTSQIINSDKIDVEGNLAVLSLFTFLMTQFQNIQNVKNINLDVKILEDLALKTVKKPLGMLYHDFETTTRNLNGFPTISKTNFIKFIHLRSGDVTDDRTLIGVEEDCCVFVLSKKVKRDGLFWMTVDVKKSQNNSIMIGFINKNLPVRFMGVDLRGNIIYPFLENLIPLHPSKKISICYKNRTFCVFSNDNLQDEQCLYNISKSFYPIIVTFYNECELKTEFNYFLTKDTPKYIQDHIFQLKKPVYVDPPESDDFTFQPPNYYFGYFVGSFVRLRKEKCNGVIFEINNSMMKVIAFKDDEEFVVLDSTEENIEVLDESLTKILQRSSSILFNSLSNDDKEKVTFINTRAHNKSSLYLLSSLSRYILILYYSFYNLDKIELICKFCQTVFEFCDISSIEDIFTSNMKRLLINYRPKILEFLGKSIIQSKNSKIMFQLLEKTKPFSNCLSLKKNKVFIVPNNVSKDILMKKNEFLLGHYLIEKFVKDDNTTIPLIHLFIVLLEISKNDSNFLNSSVYYCPRIFPENDFLSNNLLGILLETYSNSELNDLDSIIYLTNFVSNNMKFDENMTKFSLQISDFRNKVVQKLSDFRDIQIYLSETDNEFVQNSDNYLLYLSFKNNRSVTFYPICVSKFLLLRKIKMILDKKGKFEYNFSNKSVVIDIFSYLSQNPVVVETSQKVTNSLVLPEQFTLENPEEDPVYLTVQVLVDDNNYNRLETLFTKICENKKWNYSYDEKMMNGEEISEFDSDTVSLRKSMLEEVTFFVKTVEFLPWNISFEESCRKYEEALFNFGYCREPLTLRFNRYQSRKFHETGLGVSLFHQFTSQIKSFDRLDFLRNKERIWKTILISEEGIDSGGPMREVYYDICREIVNPNNKIFILSNVDKEKLFPNPFVSNEFEFICAGALIGCAAVSYITFDFNFSPFVWRYLCGIDLTIDDIYSIDNSFRDFVSILENSNSKESFSDVNWSVTLLSGEVHTIKPDQVDFSEKDYFIEEIKKIRINELKNSLELIRRGFYIVSPVPCNEFLTPKYLEQLCRGKTEITSEDIKMILVSKNYDTDLLFKVIDTFSEENLRDFLRFSSGYSSIPAWNYKPFISVYPMSIKDFENVDENDEKTWPLPTASTCFMKLIIPQFTNFDILREKLLTAIYSYYILQS</sequence>
<proteinExistence type="predicted"/>
<dbReference type="eggNOG" id="KOG1426">
    <property type="taxonomic scope" value="Eukaryota"/>
</dbReference>
<evidence type="ECO:0000256" key="1">
    <source>
        <dbReference type="ARBA" id="ARBA00000885"/>
    </source>
</evidence>
<dbReference type="Gene3D" id="3.30.2160.10">
    <property type="entry name" value="Hect, E3 ligase catalytic domain"/>
    <property type="match status" value="1"/>
</dbReference>
<evidence type="ECO:0000256" key="2">
    <source>
        <dbReference type="ARBA" id="ARBA00012485"/>
    </source>
</evidence>
<dbReference type="EMBL" id="DS114061">
    <property type="protein sequence ID" value="EAX91054.1"/>
    <property type="molecule type" value="Genomic_DNA"/>
</dbReference>
<feature type="compositionally biased region" description="Basic and acidic residues" evidence="6">
    <location>
        <begin position="1032"/>
        <end position="1041"/>
    </location>
</feature>
<dbReference type="InParanoid" id="A2FVL0"/>
<feature type="domain" description="HECT" evidence="7">
    <location>
        <begin position="2283"/>
        <end position="2606"/>
    </location>
</feature>
<evidence type="ECO:0000256" key="4">
    <source>
        <dbReference type="ARBA" id="ARBA00022786"/>
    </source>
</evidence>
<feature type="compositionally biased region" description="Basic and acidic residues" evidence="6">
    <location>
        <begin position="997"/>
        <end position="1023"/>
    </location>
</feature>
<comment type="catalytic activity">
    <reaction evidence="1">
        <text>S-ubiquitinyl-[E2 ubiquitin-conjugating enzyme]-L-cysteine + [acceptor protein]-L-lysine = [E2 ubiquitin-conjugating enzyme]-L-cysteine + N(6)-ubiquitinyl-[acceptor protein]-L-lysine.</text>
        <dbReference type="EC" id="2.3.2.26"/>
    </reaction>
</comment>
<dbReference type="SUPFAM" id="SSF56204">
    <property type="entry name" value="Hect, E3 ligase catalytic domain"/>
    <property type="match status" value="1"/>
</dbReference>
<reference evidence="8" key="1">
    <citation type="submission" date="2006-10" db="EMBL/GenBank/DDBJ databases">
        <authorList>
            <person name="Amadeo P."/>
            <person name="Zhao Q."/>
            <person name="Wortman J."/>
            <person name="Fraser-Liggett C."/>
            <person name="Carlton J."/>
        </authorList>
    </citation>
    <scope>NUCLEOTIDE SEQUENCE</scope>
    <source>
        <strain evidence="8">G3</strain>
    </source>
</reference>
<feature type="compositionally biased region" description="Basic and acidic residues" evidence="6">
    <location>
        <begin position="894"/>
        <end position="907"/>
    </location>
</feature>
<dbReference type="GO" id="GO:0006511">
    <property type="term" value="P:ubiquitin-dependent protein catabolic process"/>
    <property type="evidence" value="ECO:0000318"/>
    <property type="project" value="GO_Central"/>
</dbReference>
<dbReference type="STRING" id="5722.A2FVL0"/>
<dbReference type="PANTHER" id="PTHR45700:SF2">
    <property type="entry name" value="UBIQUITIN-PROTEIN LIGASE E3C"/>
    <property type="match status" value="1"/>
</dbReference>
<dbReference type="SMR" id="A2FVL0"/>
<feature type="compositionally biased region" description="Polar residues" evidence="6">
    <location>
        <begin position="1042"/>
        <end position="1066"/>
    </location>
</feature>
<keyword evidence="3" id="KW-0808">Transferase</keyword>
<dbReference type="OrthoDB" id="8068875at2759"/>
<organism evidence="8 9">
    <name type="scientific">Trichomonas vaginalis (strain ATCC PRA-98 / G3)</name>
    <dbReference type="NCBI Taxonomy" id="412133"/>
    <lineage>
        <taxon>Eukaryota</taxon>
        <taxon>Metamonada</taxon>
        <taxon>Parabasalia</taxon>
        <taxon>Trichomonadida</taxon>
        <taxon>Trichomonadidae</taxon>
        <taxon>Trichomonas</taxon>
    </lineage>
</organism>
<dbReference type="PANTHER" id="PTHR45700">
    <property type="entry name" value="UBIQUITIN-PROTEIN LIGASE E3C"/>
    <property type="match status" value="1"/>
</dbReference>
<dbReference type="Gene3D" id="3.90.1750.10">
    <property type="entry name" value="Hect, E3 ligase catalytic domains"/>
    <property type="match status" value="1"/>
</dbReference>
<dbReference type="Proteomes" id="UP000001542">
    <property type="component" value="Unassembled WGS sequence"/>
</dbReference>
<evidence type="ECO:0000313" key="8">
    <source>
        <dbReference type="EMBL" id="EAX91054.1"/>
    </source>
</evidence>
<dbReference type="GO" id="GO:0061630">
    <property type="term" value="F:ubiquitin protein ligase activity"/>
    <property type="evidence" value="ECO:0000318"/>
    <property type="project" value="GO_Central"/>
</dbReference>
<dbReference type="EC" id="2.3.2.26" evidence="2"/>
<accession>A2FVL0</accession>
<gene>
    <name evidence="8" type="ORF">TVAG_144760</name>
</gene>
<reference evidence="8" key="2">
    <citation type="journal article" date="2007" name="Science">
        <title>Draft genome sequence of the sexually transmitted pathogen Trichomonas vaginalis.</title>
        <authorList>
            <person name="Carlton J.M."/>
            <person name="Hirt R.P."/>
            <person name="Silva J.C."/>
            <person name="Delcher A.L."/>
            <person name="Schatz M."/>
            <person name="Zhao Q."/>
            <person name="Wortman J.R."/>
            <person name="Bidwell S.L."/>
            <person name="Alsmark U.C.M."/>
            <person name="Besteiro S."/>
            <person name="Sicheritz-Ponten T."/>
            <person name="Noel C.J."/>
            <person name="Dacks J.B."/>
            <person name="Foster P.G."/>
            <person name="Simillion C."/>
            <person name="Van de Peer Y."/>
            <person name="Miranda-Saavedra D."/>
            <person name="Barton G.J."/>
            <person name="Westrop G.D."/>
            <person name="Mueller S."/>
            <person name="Dessi D."/>
            <person name="Fiori P.L."/>
            <person name="Ren Q."/>
            <person name="Paulsen I."/>
            <person name="Zhang H."/>
            <person name="Bastida-Corcuera F.D."/>
            <person name="Simoes-Barbosa A."/>
            <person name="Brown M.T."/>
            <person name="Hayes R.D."/>
            <person name="Mukherjee M."/>
            <person name="Okumura C.Y."/>
            <person name="Schneider R."/>
            <person name="Smith A.J."/>
            <person name="Vanacova S."/>
            <person name="Villalvazo M."/>
            <person name="Haas B.J."/>
            <person name="Pertea M."/>
            <person name="Feldblyum T.V."/>
            <person name="Utterback T.R."/>
            <person name="Shu C.L."/>
            <person name="Osoegawa K."/>
            <person name="de Jong P.J."/>
            <person name="Hrdy I."/>
            <person name="Horvathova L."/>
            <person name="Zubacova Z."/>
            <person name="Dolezal P."/>
            <person name="Malik S.B."/>
            <person name="Logsdon J.M. Jr."/>
            <person name="Henze K."/>
            <person name="Gupta A."/>
            <person name="Wang C.C."/>
            <person name="Dunne R.L."/>
            <person name="Upcroft J.A."/>
            <person name="Upcroft P."/>
            <person name="White O."/>
            <person name="Salzberg S.L."/>
            <person name="Tang P."/>
            <person name="Chiu C.-H."/>
            <person name="Lee Y.-S."/>
            <person name="Embley T.M."/>
            <person name="Coombs G.H."/>
            <person name="Mottram J.C."/>
            <person name="Tachezy J."/>
            <person name="Fraser-Liggett C.M."/>
            <person name="Johnson P.J."/>
        </authorList>
    </citation>
    <scope>NUCLEOTIDE SEQUENCE [LARGE SCALE GENOMIC DNA]</scope>
    <source>
        <strain evidence="8">G3</strain>
    </source>
</reference>
<evidence type="ECO:0000259" key="7">
    <source>
        <dbReference type="PROSITE" id="PS50237"/>
    </source>
</evidence>
<dbReference type="InterPro" id="IPR035983">
    <property type="entry name" value="Hect_E3_ubiquitin_ligase"/>
</dbReference>
<feature type="active site" description="Glycyl thioester intermediate" evidence="5">
    <location>
        <position position="2575"/>
    </location>
</feature>
<dbReference type="GO" id="GO:0000209">
    <property type="term" value="P:protein polyubiquitination"/>
    <property type="evidence" value="ECO:0000318"/>
    <property type="project" value="GO_Central"/>
</dbReference>
<dbReference type="VEuPathDB" id="TrichDB:TVAGG3_0745810"/>
<name>A2FVL0_TRIV3</name>
<dbReference type="SMART" id="SM00119">
    <property type="entry name" value="HECTc"/>
    <property type="match status" value="1"/>
</dbReference>